<dbReference type="OrthoDB" id="5443996at2"/>
<dbReference type="CDD" id="cd03801">
    <property type="entry name" value="GT4_PimA-like"/>
    <property type="match status" value="1"/>
</dbReference>
<keyword evidence="1" id="KW-0808">Transferase</keyword>
<dbReference type="InterPro" id="IPR050194">
    <property type="entry name" value="Glycosyltransferase_grp1"/>
</dbReference>
<sequence>MARIAFFAPMKSPNHPVPSGDREMARNVMTALSDDTRGYDVTLVSEFRCYDGKGDVAVQDALFQEASAEASRLIALGGWSAWVTYHSYYKAPDLLGPVVSQAMGIPYIQIEATRAAKRLGGPWDRFARAADASCDAASAIFYLTEQDGEGLAPYRRDDQPQVRLHPFLTQEDVSTGHRPAAPAFLSVGMMRQGDKLASYQIIAEILTHLTGDWTYEIAGDGPARAEVEALFAPFGSKVRFLGQLDKQNLQKAYGHARAFLWPGVNEAFGMVYLEAQAAGVPVVAENRPGVRDVLPPPALSSVADTAHLAQSLSRLLNDADYNAERSAQARDLVKQRHLLGAARETLWSVLDPLLKGAT</sequence>
<proteinExistence type="predicted"/>
<reference evidence="2" key="1">
    <citation type="submission" date="2016-11" db="EMBL/GenBank/DDBJ databases">
        <authorList>
            <person name="Varghese N."/>
            <person name="Submissions S."/>
        </authorList>
    </citation>
    <scope>NUCLEOTIDE SEQUENCE [LARGE SCALE GENOMIC DNA]</scope>
    <source>
        <strain evidence="2">DSM 100564</strain>
    </source>
</reference>
<dbReference type="SUPFAM" id="SSF53756">
    <property type="entry name" value="UDP-Glycosyltransferase/glycogen phosphorylase"/>
    <property type="match status" value="1"/>
</dbReference>
<accession>A0A1M6JR94</accession>
<keyword evidence="2" id="KW-1185">Reference proteome</keyword>
<dbReference type="AlphaFoldDB" id="A0A1M6JR94"/>
<dbReference type="Pfam" id="PF13692">
    <property type="entry name" value="Glyco_trans_1_4"/>
    <property type="match status" value="1"/>
</dbReference>
<dbReference type="PANTHER" id="PTHR45947">
    <property type="entry name" value="SULFOQUINOVOSYL TRANSFERASE SQD2"/>
    <property type="match status" value="1"/>
</dbReference>
<protein>
    <submittedName>
        <fullName evidence="1">Glycosyltransferase involved in cell wall bisynthesis</fullName>
    </submittedName>
</protein>
<dbReference type="GO" id="GO:0016757">
    <property type="term" value="F:glycosyltransferase activity"/>
    <property type="evidence" value="ECO:0007669"/>
    <property type="project" value="TreeGrafter"/>
</dbReference>
<organism evidence="1 2">
    <name type="scientific">Shimia gijangensis</name>
    <dbReference type="NCBI Taxonomy" id="1470563"/>
    <lineage>
        <taxon>Bacteria</taxon>
        <taxon>Pseudomonadati</taxon>
        <taxon>Pseudomonadota</taxon>
        <taxon>Alphaproteobacteria</taxon>
        <taxon>Rhodobacterales</taxon>
        <taxon>Roseobacteraceae</taxon>
    </lineage>
</organism>
<name>A0A1M6JR94_9RHOB</name>
<evidence type="ECO:0000313" key="1">
    <source>
        <dbReference type="EMBL" id="SHJ49172.1"/>
    </source>
</evidence>
<dbReference type="Gene3D" id="3.40.50.2000">
    <property type="entry name" value="Glycogen Phosphorylase B"/>
    <property type="match status" value="1"/>
</dbReference>
<evidence type="ECO:0000313" key="2">
    <source>
        <dbReference type="Proteomes" id="UP000183982"/>
    </source>
</evidence>
<dbReference type="STRING" id="1470563.SAMN05444000_10996"/>
<dbReference type="PANTHER" id="PTHR45947:SF3">
    <property type="entry name" value="SULFOQUINOVOSYL TRANSFERASE SQD2"/>
    <property type="match status" value="1"/>
</dbReference>
<dbReference type="RefSeq" id="WP_073252012.1">
    <property type="nucleotide sequence ID" value="NZ_FQZQ01000009.1"/>
</dbReference>
<dbReference type="EMBL" id="FQZQ01000009">
    <property type="protein sequence ID" value="SHJ49172.1"/>
    <property type="molecule type" value="Genomic_DNA"/>
</dbReference>
<gene>
    <name evidence="1" type="ORF">SAMN05444000_10996</name>
</gene>
<dbReference type="Proteomes" id="UP000183982">
    <property type="component" value="Unassembled WGS sequence"/>
</dbReference>